<evidence type="ECO:0000313" key="2">
    <source>
        <dbReference type="EMBL" id="CEM00034.1"/>
    </source>
</evidence>
<sequence>MNGEVARGGDRRPWRTKHEALVAAEVLTFLVGYELDLLQRVNRRFRDATAGSDSDYLWSVCCQQELGGRFVCSLPWRHYYIRCFSNHHFWYRTQTHQFRSVIARWAAKWTSHMVTDPSALLQSNQEEDGNGAADRPTAARERDDGQRAMLSLGPSNEAAVIDADAGSDQAVIGEQTIELRTKALVAAEVLTFLVGYELDLLQRVNRRFRDATAGSDSDYLWSVCCQQELGGRFVCSLPWRHYYIRCFSNHHFWYRTQTHQFRSVIARWAAKWTSHMVTDPSALLQSNQEEDGNGAADRPTAARERDDGQRAMLSLGPSNEAAVIDADAGSDQAVIGEQTIELRTKMDLWRVMDCFVEGEHRTGRFSAALWIHPGDGNKRLIPPPPGTFPPTRSPQNRCAKRPRVDRSAAARDAGRRYGGWRCFRWLPIVEISVKAHFDDPTDPFREADEPLSSRLAIRLSPSMEYLGITVQEDDHEGLLGEDAEGEGDGGGGSDIEIDSDVLLLTDAALEIESPPDVPAEREQSVADGRGEPVADGQQQQGQERAMVIGASDVDVPEERKGPPHTLCIQIHAADMAEVFPSPPLFLPPPPFPLRNGRGPDRLAQTCDVPEPTATMGVKEFVKGLGMYVCFEDPETKIAVSRLSCSRLPDFVTAEDDSDTDEKSDDDQAGTCDKQAVYLEAMMHPVGASRSVWWSEGEGEGDSGGDNVAEGRRRYDDEKGCQVEHQILHKDHFDLVFNPELLVHVPVYALIASFWFCWSPPQPTRRHHPPLLCFGRTAEGRLTKTSRTEHVFLFRFDAQPPDRLASPYDAPPPTADDNAEVIGEEGEGEEDDSSDLTMWSLRLHLDSSVRHGGMMRRFALSLNESHVRMMAANCGVQIGE</sequence>
<name>A0A0G4ERH2_VITBC</name>
<feature type="compositionally biased region" description="Acidic residues" evidence="1">
    <location>
        <begin position="816"/>
        <end position="833"/>
    </location>
</feature>
<feature type="region of interest" description="Disordered" evidence="1">
    <location>
        <begin position="284"/>
        <end position="308"/>
    </location>
</feature>
<proteinExistence type="predicted"/>
<reference evidence="2 3" key="1">
    <citation type="submission" date="2014-11" db="EMBL/GenBank/DDBJ databases">
        <authorList>
            <person name="Zhu J."/>
            <person name="Qi W."/>
            <person name="Song R."/>
        </authorList>
    </citation>
    <scope>NUCLEOTIDE SEQUENCE [LARGE SCALE GENOMIC DNA]</scope>
</reference>
<gene>
    <name evidence="2" type="ORF">Vbra_5353</name>
</gene>
<evidence type="ECO:0000256" key="1">
    <source>
        <dbReference type="SAM" id="MobiDB-lite"/>
    </source>
</evidence>
<feature type="region of interest" description="Disordered" evidence="1">
    <location>
        <begin position="651"/>
        <end position="670"/>
    </location>
</feature>
<dbReference type="Proteomes" id="UP000041254">
    <property type="component" value="Unassembled WGS sequence"/>
</dbReference>
<feature type="region of interest" description="Disordered" evidence="1">
    <location>
        <begin position="121"/>
        <end position="145"/>
    </location>
</feature>
<feature type="region of interest" description="Disordered" evidence="1">
    <location>
        <begin position="801"/>
        <end position="833"/>
    </location>
</feature>
<dbReference type="InParanoid" id="A0A0G4ERH2"/>
<organism evidence="2 3">
    <name type="scientific">Vitrella brassicaformis (strain CCMP3155)</name>
    <dbReference type="NCBI Taxonomy" id="1169540"/>
    <lineage>
        <taxon>Eukaryota</taxon>
        <taxon>Sar</taxon>
        <taxon>Alveolata</taxon>
        <taxon>Colpodellida</taxon>
        <taxon>Vitrellaceae</taxon>
        <taxon>Vitrella</taxon>
    </lineage>
</organism>
<feature type="compositionally biased region" description="Acidic residues" evidence="1">
    <location>
        <begin position="652"/>
        <end position="667"/>
    </location>
</feature>
<protein>
    <submittedName>
        <fullName evidence="2">Uncharacterized protein</fullName>
    </submittedName>
</protein>
<feature type="region of interest" description="Disordered" evidence="1">
    <location>
        <begin position="511"/>
        <end position="543"/>
    </location>
</feature>
<evidence type="ECO:0000313" key="3">
    <source>
        <dbReference type="Proteomes" id="UP000041254"/>
    </source>
</evidence>
<dbReference type="VEuPathDB" id="CryptoDB:Vbra_5353"/>
<accession>A0A0G4ERH2</accession>
<feature type="compositionally biased region" description="Basic and acidic residues" evidence="1">
    <location>
        <begin position="518"/>
        <end position="532"/>
    </location>
</feature>
<keyword evidence="3" id="KW-1185">Reference proteome</keyword>
<dbReference type="AlphaFoldDB" id="A0A0G4ERH2"/>
<dbReference type="EMBL" id="CDMY01000294">
    <property type="protein sequence ID" value="CEM00034.1"/>
    <property type="molecule type" value="Genomic_DNA"/>
</dbReference>
<feature type="region of interest" description="Disordered" evidence="1">
    <location>
        <begin position="386"/>
        <end position="405"/>
    </location>
</feature>